<dbReference type="OMA" id="CTIFIAM"/>
<dbReference type="KEGG" id="nnu:104597615"/>
<dbReference type="Proteomes" id="UP000189703">
    <property type="component" value="Unplaced"/>
</dbReference>
<feature type="transmembrane region" description="Helical" evidence="7">
    <location>
        <begin position="121"/>
        <end position="139"/>
    </location>
</feature>
<dbReference type="GO" id="GO:0016020">
    <property type="term" value="C:membrane"/>
    <property type="evidence" value="ECO:0007669"/>
    <property type="project" value="UniProtKB-SubCell"/>
</dbReference>
<dbReference type="PANTHER" id="PTHR46285">
    <property type="entry name" value="PROTEINASE INHIBITOR I4, SERPIN (DUF716)-RELATED"/>
    <property type="match status" value="1"/>
</dbReference>
<feature type="transmembrane region" description="Helical" evidence="7">
    <location>
        <begin position="90"/>
        <end position="109"/>
    </location>
</feature>
<evidence type="ECO:0000256" key="2">
    <source>
        <dbReference type="ARBA" id="ARBA00006948"/>
    </source>
</evidence>
<evidence type="ECO:0000256" key="1">
    <source>
        <dbReference type="ARBA" id="ARBA00004141"/>
    </source>
</evidence>
<organism evidence="8 9">
    <name type="scientific">Nelumbo nucifera</name>
    <name type="common">Sacred lotus</name>
    <dbReference type="NCBI Taxonomy" id="4432"/>
    <lineage>
        <taxon>Eukaryota</taxon>
        <taxon>Viridiplantae</taxon>
        <taxon>Streptophyta</taxon>
        <taxon>Embryophyta</taxon>
        <taxon>Tracheophyta</taxon>
        <taxon>Spermatophyta</taxon>
        <taxon>Magnoliopsida</taxon>
        <taxon>Proteales</taxon>
        <taxon>Nelumbonaceae</taxon>
        <taxon>Nelumbo</taxon>
    </lineage>
</organism>
<evidence type="ECO:0000256" key="5">
    <source>
        <dbReference type="ARBA" id="ARBA00023136"/>
    </source>
</evidence>
<keyword evidence="5 7" id="KW-0472">Membrane</keyword>
<dbReference type="AlphaFoldDB" id="A0A1U7ZTA9"/>
<evidence type="ECO:0000256" key="4">
    <source>
        <dbReference type="ARBA" id="ARBA00022989"/>
    </source>
</evidence>
<evidence type="ECO:0000256" key="6">
    <source>
        <dbReference type="SAM" id="MobiDB-lite"/>
    </source>
</evidence>
<dbReference type="eggNOG" id="ENOG502QW4Y">
    <property type="taxonomic scope" value="Eukaryota"/>
</dbReference>
<evidence type="ECO:0000256" key="3">
    <source>
        <dbReference type="ARBA" id="ARBA00022692"/>
    </source>
</evidence>
<comment type="similarity">
    <text evidence="2">Belongs to the TMEM45 family.</text>
</comment>
<dbReference type="Pfam" id="PF04819">
    <property type="entry name" value="DUF716"/>
    <property type="match status" value="1"/>
</dbReference>
<dbReference type="InterPro" id="IPR006904">
    <property type="entry name" value="DUF716"/>
</dbReference>
<feature type="transmembrane region" description="Helical" evidence="7">
    <location>
        <begin position="49"/>
        <end position="70"/>
    </location>
</feature>
<feature type="transmembrane region" description="Helical" evidence="7">
    <location>
        <begin position="151"/>
        <end position="172"/>
    </location>
</feature>
<dbReference type="OrthoDB" id="551896at2759"/>
<dbReference type="GeneID" id="104597615"/>
<protein>
    <submittedName>
        <fullName evidence="9">Transmembrane protein 45A-like</fullName>
    </submittedName>
</protein>
<feature type="transmembrane region" description="Helical" evidence="7">
    <location>
        <begin position="184"/>
        <end position="206"/>
    </location>
</feature>
<accession>A0A1U7ZTA9</accession>
<feature type="region of interest" description="Disordered" evidence="6">
    <location>
        <begin position="277"/>
        <end position="313"/>
    </location>
</feature>
<gene>
    <name evidence="9" type="primary">LOC104597615</name>
</gene>
<keyword evidence="3 7" id="KW-0812">Transmembrane</keyword>
<evidence type="ECO:0000313" key="9">
    <source>
        <dbReference type="RefSeq" id="XP_010257566.1"/>
    </source>
</evidence>
<feature type="compositionally biased region" description="Basic and acidic residues" evidence="6">
    <location>
        <begin position="286"/>
        <end position="297"/>
    </location>
</feature>
<dbReference type="FunCoup" id="A0A1U7ZTA9">
    <property type="interactions" value="12"/>
</dbReference>
<feature type="transmembrane region" description="Helical" evidence="7">
    <location>
        <begin position="240"/>
        <end position="263"/>
    </location>
</feature>
<name>A0A1U7ZTA9_NELNU</name>
<sequence length="313" mass="35169">MGSLVGHVIPGLGFLVIGLWHLFNLIKLHALNPKSFTSSPWFPTSRMRYLELFLIMGGSCTSIAMELFIGPESHQPLDSDGTIPTTHLHNFEHASISLSFFIYAAFAFLFDQIQPKAHHGITQLLGALAFAQELLLFHLHSTDHMGVEGQYHLLLQIIILVSMLTTLMGISLQKSFLVSFVRSLGISFQGIWLMVMGFALWTPSLIAKGCFMNSEDGHFVVRCETDHALYRAKALVNLQFSWFTAAVVVFGVSVYLALTVTYTKKVWYWSLGKMEEEYDDDDDDESRQKSRPDESKSLIHMGKGSTPGMDIER</sequence>
<evidence type="ECO:0000256" key="7">
    <source>
        <dbReference type="SAM" id="Phobius"/>
    </source>
</evidence>
<proteinExistence type="inferred from homology"/>
<keyword evidence="8" id="KW-1185">Reference proteome</keyword>
<comment type="subcellular location">
    <subcellularLocation>
        <location evidence="1">Membrane</location>
        <topology evidence="1">Multi-pass membrane protein</topology>
    </subcellularLocation>
</comment>
<reference evidence="9" key="1">
    <citation type="submission" date="2025-08" db="UniProtKB">
        <authorList>
            <consortium name="RefSeq"/>
        </authorList>
    </citation>
    <scope>IDENTIFICATION</scope>
</reference>
<dbReference type="PANTHER" id="PTHR46285:SF3">
    <property type="entry name" value="PROTEINASE INHIBITOR I4, SERPIN (DUF716)"/>
    <property type="match status" value="1"/>
</dbReference>
<dbReference type="RefSeq" id="XP_010257566.1">
    <property type="nucleotide sequence ID" value="XM_010259264.2"/>
</dbReference>
<feature type="transmembrane region" description="Helical" evidence="7">
    <location>
        <begin position="6"/>
        <end position="28"/>
    </location>
</feature>
<evidence type="ECO:0000313" key="8">
    <source>
        <dbReference type="Proteomes" id="UP000189703"/>
    </source>
</evidence>
<keyword evidence="4 7" id="KW-1133">Transmembrane helix</keyword>